<dbReference type="PANTHER" id="PTHR43744">
    <property type="entry name" value="ABC TRANSPORTER PERMEASE PROTEIN MG189-RELATED-RELATED"/>
    <property type="match status" value="1"/>
</dbReference>
<dbReference type="STRING" id="44252.DJ90_5844"/>
<feature type="transmembrane region" description="Helical" evidence="7">
    <location>
        <begin position="63"/>
        <end position="83"/>
    </location>
</feature>
<keyword evidence="4 7" id="KW-0812">Transmembrane</keyword>
<name>A0A090YAX7_PAEMA</name>
<keyword evidence="5 7" id="KW-1133">Transmembrane helix</keyword>
<dbReference type="AlphaFoldDB" id="A0A090YAX7"/>
<dbReference type="HOGENOM" id="CLU_2438014_0_0_9"/>
<evidence type="ECO:0000313" key="8">
    <source>
        <dbReference type="EMBL" id="KFM94982.1"/>
    </source>
</evidence>
<accession>A0A090YAX7</accession>
<keyword evidence="9" id="KW-1185">Reference proteome</keyword>
<evidence type="ECO:0000313" key="9">
    <source>
        <dbReference type="Proteomes" id="UP000029278"/>
    </source>
</evidence>
<comment type="caution">
    <text evidence="8">The sequence shown here is derived from an EMBL/GenBank/DDBJ whole genome shotgun (WGS) entry which is preliminary data.</text>
</comment>
<feature type="transmembrane region" description="Helical" evidence="7">
    <location>
        <begin position="12"/>
        <end position="30"/>
    </location>
</feature>
<keyword evidence="3" id="KW-1003">Cell membrane</keyword>
<dbReference type="Proteomes" id="UP000029278">
    <property type="component" value="Unassembled WGS sequence"/>
</dbReference>
<dbReference type="SUPFAM" id="SSF161098">
    <property type="entry name" value="MetI-like"/>
    <property type="match status" value="1"/>
</dbReference>
<evidence type="ECO:0000256" key="5">
    <source>
        <dbReference type="ARBA" id="ARBA00022989"/>
    </source>
</evidence>
<evidence type="ECO:0000256" key="6">
    <source>
        <dbReference type="ARBA" id="ARBA00023136"/>
    </source>
</evidence>
<sequence>MDSRKVRVLRYLLLCTFSIFFIVPFGYAIYTSLLSKADIGHLVLPGRWTFENYQDIFVNSDVLIWYKNSIIVTLGILVGNLIVNTMALTL</sequence>
<keyword evidence="6 7" id="KW-0472">Membrane</keyword>
<protein>
    <submittedName>
        <fullName evidence="8">Binding--dependent transport systems inner membrane component domain protein</fullName>
    </submittedName>
</protein>
<organism evidence="8 9">
    <name type="scientific">Paenibacillus macerans</name>
    <name type="common">Bacillus macerans</name>
    <dbReference type="NCBI Taxonomy" id="44252"/>
    <lineage>
        <taxon>Bacteria</taxon>
        <taxon>Bacillati</taxon>
        <taxon>Bacillota</taxon>
        <taxon>Bacilli</taxon>
        <taxon>Bacillales</taxon>
        <taxon>Paenibacillaceae</taxon>
        <taxon>Paenibacillus</taxon>
    </lineage>
</organism>
<gene>
    <name evidence="8" type="ORF">DJ90_5844</name>
</gene>
<dbReference type="GeneID" id="77011353"/>
<dbReference type="RefSeq" id="WP_172531735.1">
    <property type="nucleotide sequence ID" value="NZ_JBDLZH010000005.1"/>
</dbReference>
<dbReference type="GO" id="GO:0005886">
    <property type="term" value="C:plasma membrane"/>
    <property type="evidence" value="ECO:0007669"/>
    <property type="project" value="UniProtKB-SubCell"/>
</dbReference>
<dbReference type="Gene3D" id="1.10.3720.10">
    <property type="entry name" value="MetI-like"/>
    <property type="match status" value="1"/>
</dbReference>
<evidence type="ECO:0000256" key="2">
    <source>
        <dbReference type="ARBA" id="ARBA00022448"/>
    </source>
</evidence>
<dbReference type="EMBL" id="JMQA01000044">
    <property type="protein sequence ID" value="KFM94982.1"/>
    <property type="molecule type" value="Genomic_DNA"/>
</dbReference>
<evidence type="ECO:0000256" key="3">
    <source>
        <dbReference type="ARBA" id="ARBA00022475"/>
    </source>
</evidence>
<evidence type="ECO:0000256" key="1">
    <source>
        <dbReference type="ARBA" id="ARBA00004651"/>
    </source>
</evidence>
<dbReference type="PATRIC" id="fig|44252.3.peg.5323"/>
<dbReference type="PANTHER" id="PTHR43744:SF8">
    <property type="entry name" value="SN-GLYCEROL-3-PHOSPHATE TRANSPORT SYSTEM PERMEASE PROTEIN UGPE"/>
    <property type="match status" value="1"/>
</dbReference>
<comment type="subcellular location">
    <subcellularLocation>
        <location evidence="1">Cell membrane</location>
        <topology evidence="1">Multi-pass membrane protein</topology>
    </subcellularLocation>
</comment>
<dbReference type="InterPro" id="IPR035906">
    <property type="entry name" value="MetI-like_sf"/>
</dbReference>
<evidence type="ECO:0000256" key="4">
    <source>
        <dbReference type="ARBA" id="ARBA00022692"/>
    </source>
</evidence>
<evidence type="ECO:0000256" key="7">
    <source>
        <dbReference type="SAM" id="Phobius"/>
    </source>
</evidence>
<reference evidence="8 9" key="1">
    <citation type="submission" date="2014-04" db="EMBL/GenBank/DDBJ databases">
        <authorList>
            <person name="Bishop-Lilly K.A."/>
            <person name="Broomall S.M."/>
            <person name="Chain P.S."/>
            <person name="Chertkov O."/>
            <person name="Coyne S.R."/>
            <person name="Daligault H.E."/>
            <person name="Davenport K.W."/>
            <person name="Erkkila T."/>
            <person name="Frey K.G."/>
            <person name="Gibbons H.S."/>
            <person name="Gu W."/>
            <person name="Jaissle J."/>
            <person name="Johnson S.L."/>
            <person name="Koroleva G.I."/>
            <person name="Ladner J.T."/>
            <person name="Lo C.-C."/>
            <person name="Minogue T.D."/>
            <person name="Munk C."/>
            <person name="Palacios G.F."/>
            <person name="Redden C.L."/>
            <person name="Rosenzweig C.N."/>
            <person name="Scholz M.B."/>
            <person name="Teshima H."/>
            <person name="Xu Y."/>
        </authorList>
    </citation>
    <scope>NUCLEOTIDE SEQUENCE [LARGE SCALE GENOMIC DNA]</scope>
    <source>
        <strain evidence="8 9">8244</strain>
    </source>
</reference>
<proteinExistence type="predicted"/>
<keyword evidence="2" id="KW-0813">Transport</keyword>